<dbReference type="InterPro" id="IPR026444">
    <property type="entry name" value="Secre_tail"/>
</dbReference>
<dbReference type="Pfam" id="PF18962">
    <property type="entry name" value="Por_Secre_tail"/>
    <property type="match status" value="1"/>
</dbReference>
<dbReference type="Proteomes" id="UP000322791">
    <property type="component" value="Unassembled WGS sequence"/>
</dbReference>
<feature type="domain" description="Secretion system C-terminal sorting" evidence="1">
    <location>
        <begin position="375"/>
        <end position="451"/>
    </location>
</feature>
<sequence length="455" mass="45975">MRHGPWRCSCVRARWPHLPGCPGPVLVAGILLMAADTLGPSAGGGGSLPAPRPAALTHLSFLLTRSFVMKKTLTLALISTLAGATSAQAQITLDGIINANEIGATGGKYTSLGAFTTPHVAGAGFGNAGLLRMYGANTATKLYIGLAGTLEASGNNFQLYLDLPNRTGVPVGTALPAIAGTTTVFGTFAGGGIGGTKMEMETDVAIAATGTNDVQAAIYTATTGMAKSLGDGLSAPVNPGGSANTLPASATTGAYSLFAGTRVAYLAPTTPTGDITSNPGNATEGGAGSYGLEYEFDNAALGLPSGASVVHAMAAYVSGDGYWSSDVIPEIPGNGNNNLGFSPDFTALAGTQVAALNLVVTSSRKAEEAVVAMSVFPNPAQGKSTIAYRVLDKAQAVSVRVTDLLGREVRTLLAARQSAGFHELSVATGDLAVGAYLVKVQVGEKIATRRLAVTR</sequence>
<evidence type="ECO:0000259" key="1">
    <source>
        <dbReference type="Pfam" id="PF18962"/>
    </source>
</evidence>
<proteinExistence type="predicted"/>
<evidence type="ECO:0000313" key="3">
    <source>
        <dbReference type="Proteomes" id="UP000322791"/>
    </source>
</evidence>
<evidence type="ECO:0000313" key="2">
    <source>
        <dbReference type="EMBL" id="TYZ07427.1"/>
    </source>
</evidence>
<accession>A0A5D6UWT1</accession>
<reference evidence="2 3" key="1">
    <citation type="submission" date="2019-08" db="EMBL/GenBank/DDBJ databases">
        <authorList>
            <person name="Seo M.-J."/>
        </authorList>
    </citation>
    <scope>NUCLEOTIDE SEQUENCE [LARGE SCALE GENOMIC DNA]</scope>
    <source>
        <strain evidence="2 3">KIGAM108</strain>
    </source>
</reference>
<gene>
    <name evidence="2" type="ORF">FY528_15295</name>
</gene>
<name>A0A5D6UWT1_9BACT</name>
<dbReference type="AlphaFoldDB" id="A0A5D6UWT1"/>
<organism evidence="2 3">
    <name type="scientific">Hymenobacter lutimineralis</name>
    <dbReference type="NCBI Taxonomy" id="2606448"/>
    <lineage>
        <taxon>Bacteria</taxon>
        <taxon>Pseudomonadati</taxon>
        <taxon>Bacteroidota</taxon>
        <taxon>Cytophagia</taxon>
        <taxon>Cytophagales</taxon>
        <taxon>Hymenobacteraceae</taxon>
        <taxon>Hymenobacter</taxon>
    </lineage>
</organism>
<dbReference type="NCBIfam" id="TIGR04183">
    <property type="entry name" value="Por_Secre_tail"/>
    <property type="match status" value="1"/>
</dbReference>
<keyword evidence="3" id="KW-1185">Reference proteome</keyword>
<dbReference type="EMBL" id="VTHL01000017">
    <property type="protein sequence ID" value="TYZ07427.1"/>
    <property type="molecule type" value="Genomic_DNA"/>
</dbReference>
<comment type="caution">
    <text evidence="2">The sequence shown here is derived from an EMBL/GenBank/DDBJ whole genome shotgun (WGS) entry which is preliminary data.</text>
</comment>
<protein>
    <submittedName>
        <fullName evidence="2">T9SS type A sorting domain-containing protein</fullName>
    </submittedName>
</protein>